<dbReference type="EMBL" id="JAIWQS010000004">
    <property type="protein sequence ID" value="KAJ8767355.1"/>
    <property type="molecule type" value="Genomic_DNA"/>
</dbReference>
<protein>
    <submittedName>
        <fullName evidence="2">Uncharacterized protein</fullName>
    </submittedName>
</protein>
<feature type="region of interest" description="Disordered" evidence="1">
    <location>
        <begin position="45"/>
        <end position="102"/>
    </location>
</feature>
<feature type="compositionally biased region" description="Basic residues" evidence="1">
    <location>
        <begin position="88"/>
        <end position="99"/>
    </location>
</feature>
<feature type="compositionally biased region" description="Basic and acidic residues" evidence="1">
    <location>
        <begin position="1"/>
        <end position="20"/>
    </location>
</feature>
<evidence type="ECO:0000313" key="2">
    <source>
        <dbReference type="EMBL" id="KAJ8767355.1"/>
    </source>
</evidence>
<sequence>MRGRSSKNDTKKGMKIDKLSRLNQEPDLSGAYIRSLVKQFNTSRTKESVNLKDRSFSDPGDFSTQNMSEFDQELSGSQQTRQTQQPQPRKKQVRRRLHTSRPYQERLLNMAEARKEIVTALKLHREAVKQANLLQQQKQQEVDTLASMQVSPTRFEQQANMKSTRNPRICPSSTTSFSSYLEDLSYIPLSHPSTPTPPAAYGFSWPTSASYHPVVSKTLNFPSPTQTLGLTLNFHDFKNIDTTHYYGSNNCSSMYSSSSPSSSSSLLLPNAIKEAPSMTKPQEVPSAGPDMTKSFGAGGLHQVMDDEEMAEIRSIGEQYQIEWNDTMNLVMSTWWFKFLKTMEFCPEVKTEDDVYCPFHQVMGFPPWLSTNDGCLHQNISDYCSQDYSHDPSFPCMDRGDVEAVDVDWLA</sequence>
<feature type="compositionally biased region" description="Low complexity" evidence="1">
    <location>
        <begin position="78"/>
        <end position="87"/>
    </location>
</feature>
<accession>A0AAV8TN05</accession>
<feature type="region of interest" description="Disordered" evidence="1">
    <location>
        <begin position="1"/>
        <end position="28"/>
    </location>
</feature>
<proteinExistence type="predicted"/>
<dbReference type="PANTHER" id="PTHR37256:SF1">
    <property type="entry name" value="MYB-LIKE PROTEIN A"/>
    <property type="match status" value="1"/>
</dbReference>
<evidence type="ECO:0000256" key="1">
    <source>
        <dbReference type="SAM" id="MobiDB-lite"/>
    </source>
</evidence>
<dbReference type="PANTHER" id="PTHR37256">
    <property type="entry name" value="E1A-BINDING PROTEIN P400-LIKE"/>
    <property type="match status" value="1"/>
</dbReference>
<name>A0AAV8TN05_9ROSI</name>
<dbReference type="Proteomes" id="UP001159364">
    <property type="component" value="Linkage Group LG04"/>
</dbReference>
<keyword evidence="3" id="KW-1185">Reference proteome</keyword>
<reference evidence="2 3" key="1">
    <citation type="submission" date="2021-09" db="EMBL/GenBank/DDBJ databases">
        <title>Genomic insights and catalytic innovation underlie evolution of tropane alkaloids biosynthesis.</title>
        <authorList>
            <person name="Wang Y.-J."/>
            <person name="Tian T."/>
            <person name="Huang J.-P."/>
            <person name="Huang S.-X."/>
        </authorList>
    </citation>
    <scope>NUCLEOTIDE SEQUENCE [LARGE SCALE GENOMIC DNA]</scope>
    <source>
        <strain evidence="2">KIB-2018</strain>
        <tissue evidence="2">Leaf</tissue>
    </source>
</reference>
<feature type="compositionally biased region" description="Basic and acidic residues" evidence="1">
    <location>
        <begin position="45"/>
        <end position="56"/>
    </location>
</feature>
<comment type="caution">
    <text evidence="2">The sequence shown here is derived from an EMBL/GenBank/DDBJ whole genome shotgun (WGS) entry which is preliminary data.</text>
</comment>
<evidence type="ECO:0000313" key="3">
    <source>
        <dbReference type="Proteomes" id="UP001159364"/>
    </source>
</evidence>
<organism evidence="2 3">
    <name type="scientific">Erythroxylum novogranatense</name>
    <dbReference type="NCBI Taxonomy" id="1862640"/>
    <lineage>
        <taxon>Eukaryota</taxon>
        <taxon>Viridiplantae</taxon>
        <taxon>Streptophyta</taxon>
        <taxon>Embryophyta</taxon>
        <taxon>Tracheophyta</taxon>
        <taxon>Spermatophyta</taxon>
        <taxon>Magnoliopsida</taxon>
        <taxon>eudicotyledons</taxon>
        <taxon>Gunneridae</taxon>
        <taxon>Pentapetalae</taxon>
        <taxon>rosids</taxon>
        <taxon>fabids</taxon>
        <taxon>Malpighiales</taxon>
        <taxon>Erythroxylaceae</taxon>
        <taxon>Erythroxylum</taxon>
    </lineage>
</organism>
<gene>
    <name evidence="2" type="ORF">K2173_017399</name>
</gene>
<feature type="compositionally biased region" description="Polar residues" evidence="1">
    <location>
        <begin position="62"/>
        <end position="77"/>
    </location>
</feature>
<dbReference type="AlphaFoldDB" id="A0AAV8TN05"/>